<reference evidence="2" key="1">
    <citation type="submission" date="2022-07" db="EMBL/GenBank/DDBJ databases">
        <title>Genome Sequence of Physisporinus lineatus.</title>
        <authorList>
            <person name="Buettner E."/>
        </authorList>
    </citation>
    <scope>NUCLEOTIDE SEQUENCE</scope>
    <source>
        <strain evidence="2">VT162</strain>
    </source>
</reference>
<accession>A0AAD5UQE3</accession>
<evidence type="ECO:0000313" key="3">
    <source>
        <dbReference type="Proteomes" id="UP001212997"/>
    </source>
</evidence>
<feature type="domain" description="F-box" evidence="1">
    <location>
        <begin position="1"/>
        <end position="44"/>
    </location>
</feature>
<organism evidence="2 3">
    <name type="scientific">Meripilus lineatus</name>
    <dbReference type="NCBI Taxonomy" id="2056292"/>
    <lineage>
        <taxon>Eukaryota</taxon>
        <taxon>Fungi</taxon>
        <taxon>Dikarya</taxon>
        <taxon>Basidiomycota</taxon>
        <taxon>Agaricomycotina</taxon>
        <taxon>Agaricomycetes</taxon>
        <taxon>Polyporales</taxon>
        <taxon>Meripilaceae</taxon>
        <taxon>Meripilus</taxon>
    </lineage>
</organism>
<dbReference type="SUPFAM" id="SSF81383">
    <property type="entry name" value="F-box domain"/>
    <property type="match status" value="1"/>
</dbReference>
<dbReference type="InterPro" id="IPR036047">
    <property type="entry name" value="F-box-like_dom_sf"/>
</dbReference>
<dbReference type="PROSITE" id="PS50181">
    <property type="entry name" value="FBOX"/>
    <property type="match status" value="1"/>
</dbReference>
<dbReference type="Gene3D" id="1.20.1280.50">
    <property type="match status" value="1"/>
</dbReference>
<evidence type="ECO:0000313" key="2">
    <source>
        <dbReference type="EMBL" id="KAJ3474944.1"/>
    </source>
</evidence>
<name>A0AAD5UQE3_9APHY</name>
<dbReference type="EMBL" id="JANAWD010000948">
    <property type="protein sequence ID" value="KAJ3474944.1"/>
    <property type="molecule type" value="Genomic_DNA"/>
</dbReference>
<evidence type="ECO:0000259" key="1">
    <source>
        <dbReference type="PROSITE" id="PS50181"/>
    </source>
</evidence>
<proteinExistence type="predicted"/>
<dbReference type="Proteomes" id="UP001212997">
    <property type="component" value="Unassembled WGS sequence"/>
</dbReference>
<dbReference type="Pfam" id="PF12937">
    <property type="entry name" value="F-box-like"/>
    <property type="match status" value="1"/>
</dbReference>
<keyword evidence="3" id="KW-1185">Reference proteome</keyword>
<dbReference type="AlphaFoldDB" id="A0AAD5UQE3"/>
<protein>
    <recommendedName>
        <fullName evidence="1">F-box domain-containing protein</fullName>
    </recommendedName>
</protein>
<dbReference type="InterPro" id="IPR001810">
    <property type="entry name" value="F-box_dom"/>
</dbReference>
<gene>
    <name evidence="2" type="ORF">NLI96_g12160</name>
</gene>
<sequence>MANSLPNETLVAIFAHLQPAVLLRVLQVSRRFRAVAERILYTNIFIGESLPHANPVPHLTLCCFETIIRRPHLSEVVRKIGVRWQTQPGPREHYMRFMEPILQTINRALRMLTLLESLELALGLQGGTISSRGLLNECRFPFLRLFALSGIGRGNLPVKSHPDPSPPIEWFLSATPSIQHLRLVDCYEVLNLRSSDLPILSAFRGSAPTAASVLQGRPVQSLSLVGHEFVTEKDLERIAKSSARIRWLDLSSMSVTPILLRDISRHLFGVEFLKMKLALRHTLHYTLSGIVSP</sequence>
<comment type="caution">
    <text evidence="2">The sequence shown here is derived from an EMBL/GenBank/DDBJ whole genome shotgun (WGS) entry which is preliminary data.</text>
</comment>